<dbReference type="Proteomes" id="UP001642360">
    <property type="component" value="Unassembled WGS sequence"/>
</dbReference>
<evidence type="ECO:0000256" key="2">
    <source>
        <dbReference type="ARBA" id="ARBA00004370"/>
    </source>
</evidence>
<sequence>MAIALYTDQSYLLFFICLISGLLLQSFIKKRVKGHKTIQLPPSPLALPIIGHLHLLGSTLHQSFQTLAFRYGPLMLIRAGTTTSYVVSNAIVAKEVFKTHDIDFASRPEFGSSDYNIYKDTLFSTLGYGKYWIFMKKVCMMELLSAASINRFADIRRQEMVKLLELLLKRSGEGESCDVGVELMSMTNNMICRMTMSTRCSGNANESTEIREIAKGITLLSGQLSLGEVFGPLKKYDLFGAGKKVKALLIRYDQLLDRIIMEHEKKRHSQDIKKKDMMDILLEISDGDQTADVKLTRNGIKGFFLHHDPEDVKGQRFDYVPFGGGRRGCPGSGLAAAVMHVTLAAVVQCFHWKLKSGDKVDMEEGAGFSAALAHPLVCYPTVRVNTSVITT</sequence>
<proteinExistence type="inferred from homology"/>
<keyword evidence="9 12" id="KW-0472">Membrane</keyword>
<keyword evidence="8 11" id="KW-0503">Monooxygenase</keyword>
<reference evidence="13 14" key="1">
    <citation type="submission" date="2024-02" db="EMBL/GenBank/DDBJ databases">
        <authorList>
            <person name="Vignale AGUSTIN F."/>
            <person name="Sosa J E."/>
            <person name="Modenutti C."/>
        </authorList>
    </citation>
    <scope>NUCLEOTIDE SEQUENCE [LARGE SCALE GENOMIC DNA]</scope>
</reference>
<dbReference type="PRINTS" id="PR00463">
    <property type="entry name" value="EP450I"/>
</dbReference>
<dbReference type="Pfam" id="PF00067">
    <property type="entry name" value="p450"/>
    <property type="match status" value="2"/>
</dbReference>
<evidence type="ECO:0000256" key="5">
    <source>
        <dbReference type="ARBA" id="ARBA00022723"/>
    </source>
</evidence>
<keyword evidence="12" id="KW-0812">Transmembrane</keyword>
<dbReference type="AlphaFoldDB" id="A0ABC8SQD0"/>
<evidence type="ECO:0000256" key="8">
    <source>
        <dbReference type="ARBA" id="ARBA00023033"/>
    </source>
</evidence>
<evidence type="ECO:0000256" key="9">
    <source>
        <dbReference type="ARBA" id="ARBA00023136"/>
    </source>
</evidence>
<comment type="subcellular location">
    <subcellularLocation>
        <location evidence="2">Membrane</location>
    </subcellularLocation>
</comment>
<dbReference type="SUPFAM" id="SSF48264">
    <property type="entry name" value="Cytochrome P450"/>
    <property type="match status" value="1"/>
</dbReference>
<evidence type="ECO:0000256" key="3">
    <source>
        <dbReference type="ARBA" id="ARBA00010617"/>
    </source>
</evidence>
<keyword evidence="5 10" id="KW-0479">Metal-binding</keyword>
<name>A0ABC8SQD0_9AQUA</name>
<comment type="similarity">
    <text evidence="3 11">Belongs to the cytochrome P450 family.</text>
</comment>
<evidence type="ECO:0000313" key="14">
    <source>
        <dbReference type="Proteomes" id="UP001642360"/>
    </source>
</evidence>
<dbReference type="EMBL" id="CAUOFW020003336">
    <property type="protein sequence ID" value="CAK9159320.1"/>
    <property type="molecule type" value="Genomic_DNA"/>
</dbReference>
<evidence type="ECO:0000256" key="12">
    <source>
        <dbReference type="SAM" id="Phobius"/>
    </source>
</evidence>
<dbReference type="PANTHER" id="PTHR47943">
    <property type="entry name" value="CYTOCHROME P450 93A3-LIKE"/>
    <property type="match status" value="1"/>
</dbReference>
<dbReference type="InterPro" id="IPR001128">
    <property type="entry name" value="Cyt_P450"/>
</dbReference>
<evidence type="ECO:0000256" key="4">
    <source>
        <dbReference type="ARBA" id="ARBA00022617"/>
    </source>
</evidence>
<accession>A0ABC8SQD0</accession>
<organism evidence="13 14">
    <name type="scientific">Ilex paraguariensis</name>
    <name type="common">yerba mate</name>
    <dbReference type="NCBI Taxonomy" id="185542"/>
    <lineage>
        <taxon>Eukaryota</taxon>
        <taxon>Viridiplantae</taxon>
        <taxon>Streptophyta</taxon>
        <taxon>Embryophyta</taxon>
        <taxon>Tracheophyta</taxon>
        <taxon>Spermatophyta</taxon>
        <taxon>Magnoliopsida</taxon>
        <taxon>eudicotyledons</taxon>
        <taxon>Gunneridae</taxon>
        <taxon>Pentapetalae</taxon>
        <taxon>asterids</taxon>
        <taxon>campanulids</taxon>
        <taxon>Aquifoliales</taxon>
        <taxon>Aquifoliaceae</taxon>
        <taxon>Ilex</taxon>
    </lineage>
</organism>
<evidence type="ECO:0000313" key="13">
    <source>
        <dbReference type="EMBL" id="CAK9159320.1"/>
    </source>
</evidence>
<evidence type="ECO:0000256" key="7">
    <source>
        <dbReference type="ARBA" id="ARBA00023004"/>
    </source>
</evidence>
<dbReference type="GO" id="GO:0016020">
    <property type="term" value="C:membrane"/>
    <property type="evidence" value="ECO:0007669"/>
    <property type="project" value="UniProtKB-SubCell"/>
</dbReference>
<dbReference type="PROSITE" id="PS00086">
    <property type="entry name" value="CYTOCHROME_P450"/>
    <property type="match status" value="1"/>
</dbReference>
<evidence type="ECO:0000256" key="1">
    <source>
        <dbReference type="ARBA" id="ARBA00001971"/>
    </source>
</evidence>
<dbReference type="InterPro" id="IPR017972">
    <property type="entry name" value="Cyt_P450_CS"/>
</dbReference>
<dbReference type="PANTHER" id="PTHR47943:SF8">
    <property type="entry name" value="CYTOCHROME P450"/>
    <property type="match status" value="1"/>
</dbReference>
<gene>
    <name evidence="13" type="ORF">ILEXP_LOCUS28018</name>
</gene>
<dbReference type="Gene3D" id="1.10.630.10">
    <property type="entry name" value="Cytochrome P450"/>
    <property type="match status" value="2"/>
</dbReference>
<dbReference type="InterPro" id="IPR002401">
    <property type="entry name" value="Cyt_P450_E_grp-I"/>
</dbReference>
<dbReference type="GO" id="GO:0004497">
    <property type="term" value="F:monooxygenase activity"/>
    <property type="evidence" value="ECO:0007669"/>
    <property type="project" value="UniProtKB-KW"/>
</dbReference>
<keyword evidence="4 10" id="KW-0349">Heme</keyword>
<protein>
    <recommendedName>
        <fullName evidence="15">3,9-dihydroxypterocarpan 6A-monooxygenase</fullName>
    </recommendedName>
</protein>
<keyword evidence="12" id="KW-1133">Transmembrane helix</keyword>
<feature type="binding site" description="axial binding residue" evidence="10">
    <location>
        <position position="329"/>
    </location>
    <ligand>
        <name>heme</name>
        <dbReference type="ChEBI" id="CHEBI:30413"/>
    </ligand>
    <ligandPart>
        <name>Fe</name>
        <dbReference type="ChEBI" id="CHEBI:18248"/>
    </ligandPart>
</feature>
<comment type="caution">
    <text evidence="13">The sequence shown here is derived from an EMBL/GenBank/DDBJ whole genome shotgun (WGS) entry which is preliminary data.</text>
</comment>
<evidence type="ECO:0000256" key="11">
    <source>
        <dbReference type="RuleBase" id="RU000461"/>
    </source>
</evidence>
<evidence type="ECO:0008006" key="15">
    <source>
        <dbReference type="Google" id="ProtNLM"/>
    </source>
</evidence>
<feature type="transmembrane region" description="Helical" evidence="12">
    <location>
        <begin position="12"/>
        <end position="28"/>
    </location>
</feature>
<keyword evidence="14" id="KW-1185">Reference proteome</keyword>
<comment type="cofactor">
    <cofactor evidence="1 10">
        <name>heme</name>
        <dbReference type="ChEBI" id="CHEBI:30413"/>
    </cofactor>
</comment>
<keyword evidence="7 10" id="KW-0408">Iron</keyword>
<keyword evidence="6 11" id="KW-0560">Oxidoreductase</keyword>
<dbReference type="GO" id="GO:0046872">
    <property type="term" value="F:metal ion binding"/>
    <property type="evidence" value="ECO:0007669"/>
    <property type="project" value="UniProtKB-KW"/>
</dbReference>
<dbReference type="InterPro" id="IPR036396">
    <property type="entry name" value="Cyt_P450_sf"/>
</dbReference>
<evidence type="ECO:0000256" key="10">
    <source>
        <dbReference type="PIRSR" id="PIRSR602401-1"/>
    </source>
</evidence>
<evidence type="ECO:0000256" key="6">
    <source>
        <dbReference type="ARBA" id="ARBA00023002"/>
    </source>
</evidence>